<evidence type="ECO:0000313" key="2">
    <source>
        <dbReference type="EMBL" id="ARB06165.1"/>
    </source>
</evidence>
<keyword evidence="3" id="KW-1185">Reference proteome</keyword>
<gene>
    <name evidence="2" type="ORF">vBDshSR5C_111</name>
</gene>
<dbReference type="EMBL" id="KY606587">
    <property type="protein sequence ID" value="ARB06165.1"/>
    <property type="molecule type" value="Genomic_DNA"/>
</dbReference>
<organism evidence="2 3">
    <name type="scientific">Dinoroseobacter phage vB_DshS-R5C</name>
    <dbReference type="NCBI Taxonomy" id="1965368"/>
    <lineage>
        <taxon>Viruses</taxon>
        <taxon>Duplodnaviria</taxon>
        <taxon>Heunggongvirae</taxon>
        <taxon>Uroviricota</taxon>
        <taxon>Caudoviricetes</taxon>
        <taxon>Nanhaivirus</taxon>
        <taxon>Nanhaivirus D5C</taxon>
    </lineage>
</organism>
<dbReference type="Proteomes" id="UP000224401">
    <property type="component" value="Segment"/>
</dbReference>
<evidence type="ECO:0000256" key="1">
    <source>
        <dbReference type="SAM" id="Phobius"/>
    </source>
</evidence>
<keyword evidence="1" id="KW-0472">Membrane</keyword>
<feature type="transmembrane region" description="Helical" evidence="1">
    <location>
        <begin position="46"/>
        <end position="67"/>
    </location>
</feature>
<reference evidence="2 3" key="1">
    <citation type="submission" date="2017-02" db="EMBL/GenBank/DDBJ databases">
        <title>A novel roseosiphophage isolated from the oligotrophic South China Sea.</title>
        <authorList>
            <person name="Yang Y."/>
            <person name="Cai L."/>
            <person name="Zhang R."/>
        </authorList>
    </citation>
    <scope>NUCLEOTIDE SEQUENCE [LARGE SCALE GENOMIC DNA]</scope>
</reference>
<accession>A0A1V0DYE0</accession>
<evidence type="ECO:0000313" key="3">
    <source>
        <dbReference type="Proteomes" id="UP000224401"/>
    </source>
</evidence>
<name>A0A1V0DYE0_9CAUD</name>
<sequence>MADIIDLQATRRARRTPAAVFPRLITQDEIDAQVLRKQRRARARSAWLFTRGVLMWLGIIALLGFIVGPYQ</sequence>
<proteinExistence type="predicted"/>
<keyword evidence="1" id="KW-1133">Transmembrane helix</keyword>
<protein>
    <submittedName>
        <fullName evidence="2">Uncharacterized protein</fullName>
    </submittedName>
</protein>
<keyword evidence="1" id="KW-0812">Transmembrane</keyword>